<dbReference type="EMBL" id="BEXT01000001">
    <property type="protein sequence ID" value="GBC61912.1"/>
    <property type="molecule type" value="Genomic_DNA"/>
</dbReference>
<evidence type="ECO:0000313" key="3">
    <source>
        <dbReference type="Proteomes" id="UP000288096"/>
    </source>
</evidence>
<keyword evidence="1" id="KW-0472">Membrane</keyword>
<dbReference type="Proteomes" id="UP000288096">
    <property type="component" value="Unassembled WGS sequence"/>
</dbReference>
<reference evidence="3" key="1">
    <citation type="submission" date="2017-11" db="EMBL/GenBank/DDBJ databases">
        <authorList>
            <person name="Watanabe M."/>
            <person name="Kojima H."/>
        </authorList>
    </citation>
    <scope>NUCLEOTIDE SEQUENCE [LARGE SCALE GENOMIC DNA]</scope>
    <source>
        <strain evidence="3">Tokyo 01</strain>
    </source>
</reference>
<feature type="transmembrane region" description="Helical" evidence="1">
    <location>
        <begin position="304"/>
        <end position="324"/>
    </location>
</feature>
<evidence type="ECO:0000256" key="1">
    <source>
        <dbReference type="SAM" id="Phobius"/>
    </source>
</evidence>
<protein>
    <submittedName>
        <fullName evidence="2">Uncharacterized protein</fullName>
    </submittedName>
</protein>
<feature type="transmembrane region" description="Helical" evidence="1">
    <location>
        <begin position="192"/>
        <end position="211"/>
    </location>
</feature>
<comment type="caution">
    <text evidence="2">The sequence shown here is derived from an EMBL/GenBank/DDBJ whole genome shotgun (WGS) entry which is preliminary data.</text>
</comment>
<feature type="transmembrane region" description="Helical" evidence="1">
    <location>
        <begin position="6"/>
        <end position="32"/>
    </location>
</feature>
<feature type="transmembrane region" description="Helical" evidence="1">
    <location>
        <begin position="138"/>
        <end position="158"/>
    </location>
</feature>
<keyword evidence="3" id="KW-1185">Reference proteome</keyword>
<accession>A0A401FY28</accession>
<evidence type="ECO:0000313" key="2">
    <source>
        <dbReference type="EMBL" id="GBC61912.1"/>
    </source>
</evidence>
<sequence>MILSPAIIALISCALLISGFAVYAALTGLHILRDWDMQSGSETQLMLERKTYLISAIFSHILIAELLSLVLFIFTADRIHDRFVGAMCAAGALNVNAFGYPGLILKTANFILCGLWLIVNHTDRQAPDYPLIRPKYRFLMAISALLVAEAFVQVRYFAGMRANVITSCCGTLFSENVPTLSGDLASLPPRPAAVLFFISVILTLCSGAHFWRTGRLATVFSRFAAWLLVFSVVCIISFISVCFYELPTHHCPFCILQAEYHYIGYPLYLSLFTGGIAGMGVGVLEQLSGPASLESVIPAIQKKLCIISIAGYAIFTAITLWPMLFSDFIFLGY</sequence>
<gene>
    <name evidence="2" type="ORF">DENIS_2874</name>
</gene>
<organism evidence="2 3">
    <name type="scientific">Desulfonema ishimotonii</name>
    <dbReference type="NCBI Taxonomy" id="45657"/>
    <lineage>
        <taxon>Bacteria</taxon>
        <taxon>Pseudomonadati</taxon>
        <taxon>Thermodesulfobacteriota</taxon>
        <taxon>Desulfobacteria</taxon>
        <taxon>Desulfobacterales</taxon>
        <taxon>Desulfococcaceae</taxon>
        <taxon>Desulfonema</taxon>
    </lineage>
</organism>
<feature type="transmembrane region" description="Helical" evidence="1">
    <location>
        <begin position="97"/>
        <end position="118"/>
    </location>
</feature>
<feature type="transmembrane region" description="Helical" evidence="1">
    <location>
        <begin position="223"/>
        <end position="246"/>
    </location>
</feature>
<dbReference type="OrthoDB" id="9788139at2"/>
<proteinExistence type="predicted"/>
<name>A0A401FY28_9BACT</name>
<dbReference type="RefSeq" id="WP_124329139.1">
    <property type="nucleotide sequence ID" value="NZ_BEXT01000001.1"/>
</dbReference>
<keyword evidence="1" id="KW-0812">Transmembrane</keyword>
<feature type="transmembrane region" description="Helical" evidence="1">
    <location>
        <begin position="266"/>
        <end position="284"/>
    </location>
</feature>
<reference evidence="3" key="2">
    <citation type="submission" date="2019-01" db="EMBL/GenBank/DDBJ databases">
        <title>Genome sequence of Desulfonema ishimotonii strain Tokyo 01.</title>
        <authorList>
            <person name="Fukui M."/>
        </authorList>
    </citation>
    <scope>NUCLEOTIDE SEQUENCE [LARGE SCALE GENOMIC DNA]</scope>
    <source>
        <strain evidence="3">Tokyo 01</strain>
    </source>
</reference>
<dbReference type="AlphaFoldDB" id="A0A401FY28"/>
<keyword evidence="1" id="KW-1133">Transmembrane helix</keyword>
<feature type="transmembrane region" description="Helical" evidence="1">
    <location>
        <begin position="52"/>
        <end position="74"/>
    </location>
</feature>